<reference evidence="2 3" key="1">
    <citation type="submission" date="2019-05" db="EMBL/GenBank/DDBJ databases">
        <title>Another draft genome of Portunus trituberculatus and its Hox gene families provides insights of decapod evolution.</title>
        <authorList>
            <person name="Jeong J.-H."/>
            <person name="Song I."/>
            <person name="Kim S."/>
            <person name="Choi T."/>
            <person name="Kim D."/>
            <person name="Ryu S."/>
            <person name="Kim W."/>
        </authorList>
    </citation>
    <scope>NUCLEOTIDE SEQUENCE [LARGE SCALE GENOMIC DNA]</scope>
    <source>
        <tissue evidence="2">Muscle</tissue>
    </source>
</reference>
<organism evidence="2 3">
    <name type="scientific">Portunus trituberculatus</name>
    <name type="common">Swimming crab</name>
    <name type="synonym">Neptunus trituberculatus</name>
    <dbReference type="NCBI Taxonomy" id="210409"/>
    <lineage>
        <taxon>Eukaryota</taxon>
        <taxon>Metazoa</taxon>
        <taxon>Ecdysozoa</taxon>
        <taxon>Arthropoda</taxon>
        <taxon>Crustacea</taxon>
        <taxon>Multicrustacea</taxon>
        <taxon>Malacostraca</taxon>
        <taxon>Eumalacostraca</taxon>
        <taxon>Eucarida</taxon>
        <taxon>Decapoda</taxon>
        <taxon>Pleocyemata</taxon>
        <taxon>Brachyura</taxon>
        <taxon>Eubrachyura</taxon>
        <taxon>Portunoidea</taxon>
        <taxon>Portunidae</taxon>
        <taxon>Portuninae</taxon>
        <taxon>Portunus</taxon>
    </lineage>
</organism>
<sequence>METSLSCKSFSNQSSKQNNFHGCGRNTQALPLGQPSVSYTYQKRRRLFPSGPSSLAACCFIQEQTYLNRIPRLFM</sequence>
<gene>
    <name evidence="2" type="ORF">E2C01_085110</name>
</gene>
<proteinExistence type="predicted"/>
<evidence type="ECO:0000256" key="1">
    <source>
        <dbReference type="SAM" id="MobiDB-lite"/>
    </source>
</evidence>
<name>A0A5B7J037_PORTR</name>
<dbReference type="Proteomes" id="UP000324222">
    <property type="component" value="Unassembled WGS sequence"/>
</dbReference>
<comment type="caution">
    <text evidence="2">The sequence shown here is derived from an EMBL/GenBank/DDBJ whole genome shotgun (WGS) entry which is preliminary data.</text>
</comment>
<keyword evidence="3" id="KW-1185">Reference proteome</keyword>
<dbReference type="EMBL" id="VSRR010083384">
    <property type="protein sequence ID" value="MPC90140.1"/>
    <property type="molecule type" value="Genomic_DNA"/>
</dbReference>
<dbReference type="AlphaFoldDB" id="A0A5B7J037"/>
<feature type="compositionally biased region" description="Low complexity" evidence="1">
    <location>
        <begin position="8"/>
        <end position="20"/>
    </location>
</feature>
<accession>A0A5B7J037</accession>
<feature type="region of interest" description="Disordered" evidence="1">
    <location>
        <begin position="1"/>
        <end position="20"/>
    </location>
</feature>
<evidence type="ECO:0000313" key="3">
    <source>
        <dbReference type="Proteomes" id="UP000324222"/>
    </source>
</evidence>
<evidence type="ECO:0000313" key="2">
    <source>
        <dbReference type="EMBL" id="MPC90140.1"/>
    </source>
</evidence>
<protein>
    <submittedName>
        <fullName evidence="2">Uncharacterized protein</fullName>
    </submittedName>
</protein>